<feature type="transmembrane region" description="Helical" evidence="1">
    <location>
        <begin position="7"/>
        <end position="27"/>
    </location>
</feature>
<feature type="transmembrane region" description="Helical" evidence="1">
    <location>
        <begin position="33"/>
        <end position="53"/>
    </location>
</feature>
<dbReference type="Proteomes" id="UP000565572">
    <property type="component" value="Unassembled WGS sequence"/>
</dbReference>
<protein>
    <submittedName>
        <fullName evidence="2">Drug/metabolite transporter (DMT)-like permease</fullName>
    </submittedName>
</protein>
<dbReference type="AlphaFoldDB" id="A0A7W5JXF0"/>
<evidence type="ECO:0000256" key="1">
    <source>
        <dbReference type="SAM" id="Phobius"/>
    </source>
</evidence>
<gene>
    <name evidence="2" type="ORF">FHX39_002982</name>
</gene>
<feature type="transmembrane region" description="Helical" evidence="1">
    <location>
        <begin position="65"/>
        <end position="90"/>
    </location>
</feature>
<name>A0A7W5JXF0_9ACTN</name>
<dbReference type="EMBL" id="JACHZG010000001">
    <property type="protein sequence ID" value="MBB3328038.1"/>
    <property type="molecule type" value="Genomic_DNA"/>
</dbReference>
<keyword evidence="1" id="KW-0472">Membrane</keyword>
<reference evidence="2 3" key="1">
    <citation type="submission" date="2020-08" db="EMBL/GenBank/DDBJ databases">
        <title>Sequencing the genomes of 1000 actinobacteria strains.</title>
        <authorList>
            <person name="Klenk H.-P."/>
        </authorList>
    </citation>
    <scope>NUCLEOTIDE SEQUENCE [LARGE SCALE GENOMIC DNA]</scope>
    <source>
        <strain evidence="2 3">DSM 11053</strain>
    </source>
</reference>
<comment type="caution">
    <text evidence="2">The sequence shown here is derived from an EMBL/GenBank/DDBJ whole genome shotgun (WGS) entry which is preliminary data.</text>
</comment>
<evidence type="ECO:0000313" key="2">
    <source>
        <dbReference type="EMBL" id="MBB3328038.1"/>
    </source>
</evidence>
<keyword evidence="1" id="KW-0812">Transmembrane</keyword>
<evidence type="ECO:0000313" key="3">
    <source>
        <dbReference type="Proteomes" id="UP000565572"/>
    </source>
</evidence>
<proteinExistence type="predicted"/>
<sequence length="131" mass="13588">MERQRVVRIVALAAAALLAVVVVVGLVRASDSGSWVLASSAFVLMAAAVSQWAAVRARARGGRLVAWETALLVVLGVLGLVLCWLDFVTVERDNRAFTVLFAAALIIVVGGVVGTYRPSAGPRTAAGDVSS</sequence>
<dbReference type="RefSeq" id="WP_183339661.1">
    <property type="nucleotide sequence ID" value="NZ_JACHZG010000001.1"/>
</dbReference>
<feature type="transmembrane region" description="Helical" evidence="1">
    <location>
        <begin position="96"/>
        <end position="116"/>
    </location>
</feature>
<organism evidence="2 3">
    <name type="scientific">Microlunatus antarcticus</name>
    <dbReference type="NCBI Taxonomy" id="53388"/>
    <lineage>
        <taxon>Bacteria</taxon>
        <taxon>Bacillati</taxon>
        <taxon>Actinomycetota</taxon>
        <taxon>Actinomycetes</taxon>
        <taxon>Propionibacteriales</taxon>
        <taxon>Propionibacteriaceae</taxon>
        <taxon>Microlunatus</taxon>
    </lineage>
</organism>
<keyword evidence="1" id="KW-1133">Transmembrane helix</keyword>
<accession>A0A7W5JXF0</accession>
<keyword evidence="3" id="KW-1185">Reference proteome</keyword>